<dbReference type="AlphaFoldDB" id="A0A846YFM9"/>
<evidence type="ECO:0000259" key="1">
    <source>
        <dbReference type="Pfam" id="PF15529"/>
    </source>
</evidence>
<organism evidence="2 3">
    <name type="scientific">Nocardia flavorosea</name>
    <dbReference type="NCBI Taxonomy" id="53429"/>
    <lineage>
        <taxon>Bacteria</taxon>
        <taxon>Bacillati</taxon>
        <taxon>Actinomycetota</taxon>
        <taxon>Actinomycetes</taxon>
        <taxon>Mycobacteriales</taxon>
        <taxon>Nocardiaceae</taxon>
        <taxon>Nocardia</taxon>
    </lineage>
</organism>
<accession>A0A846YFM9</accession>
<sequence>MNFINVDPATYYEAAKIVNQAASAFFTTYAQQLKGLESTNEMAGSAGPGKDWAISYDQQARDTNNLVTALTMLADRYTTALNQIGHIYALGDHDPTTGTPPPAKPPNPPLAFSSCPVPPPSAGGPGSGLVDDGLDLARKIGIDLPVPDGNTDKLHTAATVWKALAHAPEITNFPAELERAAALFQTVTAPDVDTIDDDLRSMKTAAEDLIAIFTDLANECAHQEGAHDKMRVDLQDVLGWFAEELRDYALVTAAFAVAASFLSFGVGGAAVTAVRAGKAVDLVNDTIAKLRHIVTVAGLRKAVALSRNTTDTRTKLERIHDAIETAEDTVEASASEPGLAQKLATAQVWKNGNLPVVNGPPNGYIVKRDANGNITNYSYYDEDGVATSRVDLTGKPHLDKQTGQYIPVPHVVEVQKNVNPKTGEIFARTLSDTVRPALPQEIP</sequence>
<dbReference type="EMBL" id="JAAXOT010000003">
    <property type="protein sequence ID" value="NKY55958.1"/>
    <property type="molecule type" value="Genomic_DNA"/>
</dbReference>
<evidence type="ECO:0000313" key="2">
    <source>
        <dbReference type="EMBL" id="NKY55958.1"/>
    </source>
</evidence>
<comment type="caution">
    <text evidence="2">The sequence shown here is derived from an EMBL/GenBank/DDBJ whole genome shotgun (WGS) entry which is preliminary data.</text>
</comment>
<dbReference type="InterPro" id="IPR029114">
    <property type="entry name" value="Ntox24"/>
</dbReference>
<dbReference type="Proteomes" id="UP000570678">
    <property type="component" value="Unassembled WGS sequence"/>
</dbReference>
<dbReference type="Pfam" id="PF15529">
    <property type="entry name" value="Ntox24"/>
    <property type="match status" value="1"/>
</dbReference>
<dbReference type="RefSeq" id="WP_062972153.1">
    <property type="nucleotide sequence ID" value="NZ_JAAXOT010000003.1"/>
</dbReference>
<reference evidence="2 3" key="1">
    <citation type="submission" date="2020-04" db="EMBL/GenBank/DDBJ databases">
        <title>MicrobeNet Type strains.</title>
        <authorList>
            <person name="Nicholson A.C."/>
        </authorList>
    </citation>
    <scope>NUCLEOTIDE SEQUENCE [LARGE SCALE GENOMIC DNA]</scope>
    <source>
        <strain evidence="2 3">JCM 3332</strain>
    </source>
</reference>
<evidence type="ECO:0000313" key="3">
    <source>
        <dbReference type="Proteomes" id="UP000570678"/>
    </source>
</evidence>
<proteinExistence type="predicted"/>
<protein>
    <recommendedName>
        <fullName evidence="1">Bacterial toxin 24 domain-containing protein</fullName>
    </recommendedName>
</protein>
<name>A0A846YFM9_9NOCA</name>
<keyword evidence="3" id="KW-1185">Reference proteome</keyword>
<feature type="domain" description="Bacterial toxin 24" evidence="1">
    <location>
        <begin position="354"/>
        <end position="443"/>
    </location>
</feature>
<gene>
    <name evidence="2" type="ORF">HGA15_07245</name>
</gene>